<feature type="compositionally biased region" description="Low complexity" evidence="2">
    <location>
        <begin position="232"/>
        <end position="278"/>
    </location>
</feature>
<protein>
    <submittedName>
        <fullName evidence="3">Uncharacterized protein</fullName>
    </submittedName>
</protein>
<feature type="coiled-coil region" evidence="1">
    <location>
        <begin position="318"/>
        <end position="345"/>
    </location>
</feature>
<feature type="region of interest" description="Disordered" evidence="2">
    <location>
        <begin position="392"/>
        <end position="433"/>
    </location>
</feature>
<keyword evidence="4" id="KW-1185">Reference proteome</keyword>
<organism evidence="3 4">
    <name type="scientific">Eimeria mitis</name>
    <dbReference type="NCBI Taxonomy" id="44415"/>
    <lineage>
        <taxon>Eukaryota</taxon>
        <taxon>Sar</taxon>
        <taxon>Alveolata</taxon>
        <taxon>Apicomplexa</taxon>
        <taxon>Conoidasida</taxon>
        <taxon>Coccidia</taxon>
        <taxon>Eucoccidiorida</taxon>
        <taxon>Eimeriorina</taxon>
        <taxon>Eimeriidae</taxon>
        <taxon>Eimeria</taxon>
    </lineage>
</organism>
<name>U6K6K1_9EIME</name>
<dbReference type="OrthoDB" id="354845at2759"/>
<feature type="region of interest" description="Disordered" evidence="2">
    <location>
        <begin position="146"/>
        <end position="279"/>
    </location>
</feature>
<proteinExistence type="predicted"/>
<feature type="region of interest" description="Disordered" evidence="2">
    <location>
        <begin position="1"/>
        <end position="74"/>
    </location>
</feature>
<reference evidence="3" key="2">
    <citation type="submission" date="2013-10" db="EMBL/GenBank/DDBJ databases">
        <authorList>
            <person name="Aslett M."/>
        </authorList>
    </citation>
    <scope>NUCLEOTIDE SEQUENCE [LARGE SCALE GENOMIC DNA]</scope>
    <source>
        <strain evidence="3">Houghton</strain>
    </source>
</reference>
<reference evidence="3" key="1">
    <citation type="submission" date="2013-10" db="EMBL/GenBank/DDBJ databases">
        <title>Genomic analysis of the causative agents of coccidiosis in chickens.</title>
        <authorList>
            <person name="Reid A.J."/>
            <person name="Blake D."/>
            <person name="Billington K."/>
            <person name="Browne H."/>
            <person name="Dunn M."/>
            <person name="Hung S."/>
            <person name="Kawahara F."/>
            <person name="Miranda-Saavedra D."/>
            <person name="Mourier T."/>
            <person name="Nagra H."/>
            <person name="Otto T.D."/>
            <person name="Rawlings N."/>
            <person name="Sanchez A."/>
            <person name="Sanders M."/>
            <person name="Subramaniam C."/>
            <person name="Tay Y."/>
            <person name="Dear P."/>
            <person name="Doerig C."/>
            <person name="Gruber A."/>
            <person name="Parkinson J."/>
            <person name="Shirley M."/>
            <person name="Wan K.L."/>
            <person name="Berriman M."/>
            <person name="Tomley F."/>
            <person name="Pain A."/>
        </authorList>
    </citation>
    <scope>NUCLEOTIDE SEQUENCE [LARGE SCALE GENOMIC DNA]</scope>
    <source>
        <strain evidence="3">Houghton</strain>
    </source>
</reference>
<dbReference type="AlphaFoldDB" id="U6K6K1"/>
<feature type="compositionally biased region" description="Low complexity" evidence="2">
    <location>
        <begin position="146"/>
        <end position="167"/>
    </location>
</feature>
<sequence length="611" mass="65945">MASPAKPRRRNNPSGAAAKPAAKKGKTTRRAAEPKKTKAAASHAETVKKTKNHTPAKAATPPKSSEAPQEHDIAALIDKQRRLQDEISSRQREILSLKELVTALSGGAVPLPVPVEVFYKLGQQFIEANPRVFSLTFPPLEQLQQPTADAAAGTAAAGTPTQAASGEPGEEENEEIQHARDTPNKQGSEQRQKTEGEQVVISRHGSGGQAYAEAAAKREMPELENEQEKYMHQQQQQLQQPQQQQQPQPLLQPQQPQQLLQPQHMHMHPQQLKQLQQQAQIGEPELQQELSLRVKLAAALSEQNEVLHAQARLLADAVASRDKRMEIVEEELNVLERKISSIAQKAEQIVTAAAANRRKLGEHLLLRNSTAAAGMGSGASDQAADLHTRLPFTETPAGKETEEDIKREDSLTPMNASNDSRKASRGSSVPCDTPTLAEEAASVSADYQGYLSREDCSPIEKKTAEALHADPRISLEPVFSPEGSANDHLRASEKTPAMGSSGEQCTVSPGCSLAPRYYPEVTPIDISASLGCLSPAEMQVLSREEAKLNRSAAAVNGCSNSTSAGCVSAASGYPKYNQLLVPSSGVCAASVKPEFKNAQQRGQTVQWQARS</sequence>
<dbReference type="Proteomes" id="UP000030744">
    <property type="component" value="Unassembled WGS sequence"/>
</dbReference>
<evidence type="ECO:0000256" key="1">
    <source>
        <dbReference type="SAM" id="Coils"/>
    </source>
</evidence>
<gene>
    <name evidence="3" type="ORF">EMH_0012540</name>
</gene>
<evidence type="ECO:0000313" key="3">
    <source>
        <dbReference type="EMBL" id="CDJ32451.1"/>
    </source>
</evidence>
<dbReference type="GeneID" id="25376217"/>
<dbReference type="EMBL" id="HG684181">
    <property type="protein sequence ID" value="CDJ32451.1"/>
    <property type="molecule type" value="Genomic_DNA"/>
</dbReference>
<dbReference type="VEuPathDB" id="ToxoDB:EMH_0012540"/>
<feature type="compositionally biased region" description="Basic and acidic residues" evidence="2">
    <location>
        <begin position="175"/>
        <end position="196"/>
    </location>
</feature>
<evidence type="ECO:0000256" key="2">
    <source>
        <dbReference type="SAM" id="MobiDB-lite"/>
    </source>
</evidence>
<feature type="compositionally biased region" description="Basic residues" evidence="2">
    <location>
        <begin position="1"/>
        <end position="11"/>
    </location>
</feature>
<feature type="compositionally biased region" description="Basic and acidic residues" evidence="2">
    <location>
        <begin position="397"/>
        <end position="410"/>
    </location>
</feature>
<evidence type="ECO:0000313" key="4">
    <source>
        <dbReference type="Proteomes" id="UP000030744"/>
    </source>
</evidence>
<feature type="compositionally biased region" description="Basic and acidic residues" evidence="2">
    <location>
        <begin position="215"/>
        <end position="231"/>
    </location>
</feature>
<keyword evidence="1" id="KW-0175">Coiled coil</keyword>
<accession>U6K6K1</accession>
<dbReference type="RefSeq" id="XP_013355016.1">
    <property type="nucleotide sequence ID" value="XM_013499562.1"/>
</dbReference>